<dbReference type="Pfam" id="PF00028">
    <property type="entry name" value="Cadherin"/>
    <property type="match status" value="2"/>
</dbReference>
<feature type="domain" description="Cadherin" evidence="13">
    <location>
        <begin position="243"/>
        <end position="347"/>
    </location>
</feature>
<name>A0A0R3X3D8_HYDTA</name>
<dbReference type="InterPro" id="IPR020894">
    <property type="entry name" value="Cadherin_CS"/>
</dbReference>
<evidence type="ECO:0000256" key="5">
    <source>
        <dbReference type="ARBA" id="ARBA00022837"/>
    </source>
</evidence>
<keyword evidence="9" id="KW-1015">Disulfide bond</keyword>
<dbReference type="InterPro" id="IPR015919">
    <property type="entry name" value="Cadherin-like_sf"/>
</dbReference>
<feature type="domain" description="Cadherin" evidence="13">
    <location>
        <begin position="533"/>
        <end position="639"/>
    </location>
</feature>
<dbReference type="GO" id="GO:0005509">
    <property type="term" value="F:calcium ion binding"/>
    <property type="evidence" value="ECO:0007669"/>
    <property type="project" value="UniProtKB-UniRule"/>
</dbReference>
<evidence type="ECO:0000256" key="8">
    <source>
        <dbReference type="ARBA" id="ARBA00023136"/>
    </source>
</evidence>
<dbReference type="FunFam" id="2.60.40.60:FF:000039">
    <property type="entry name" value="FAT atypical cadherin 3"/>
    <property type="match status" value="1"/>
</dbReference>
<feature type="transmembrane region" description="Helical" evidence="12">
    <location>
        <begin position="787"/>
        <end position="812"/>
    </location>
</feature>
<keyword evidence="3 12" id="KW-0812">Transmembrane</keyword>
<dbReference type="Gene3D" id="2.60.40.60">
    <property type="entry name" value="Cadherins"/>
    <property type="match status" value="5"/>
</dbReference>
<keyword evidence="6" id="KW-0130">Cell adhesion</keyword>
<evidence type="ECO:0000256" key="2">
    <source>
        <dbReference type="ARBA" id="ARBA00022536"/>
    </source>
</evidence>
<keyword evidence="15" id="KW-1185">Reference proteome</keyword>
<dbReference type="GO" id="GO:0007156">
    <property type="term" value="P:homophilic cell adhesion via plasma membrane adhesion molecules"/>
    <property type="evidence" value="ECO:0007669"/>
    <property type="project" value="InterPro"/>
</dbReference>
<evidence type="ECO:0000256" key="11">
    <source>
        <dbReference type="PROSITE-ProRule" id="PRU00043"/>
    </source>
</evidence>
<evidence type="ECO:0000313" key="16">
    <source>
        <dbReference type="WBParaSite" id="TTAC_0000785601-mRNA-1"/>
    </source>
</evidence>
<gene>
    <name evidence="14" type="ORF">TTAC_LOCUS7841</name>
</gene>
<reference evidence="16" key="1">
    <citation type="submission" date="2017-02" db="UniProtKB">
        <authorList>
            <consortium name="WormBaseParasite"/>
        </authorList>
    </citation>
    <scope>IDENTIFICATION</scope>
</reference>
<evidence type="ECO:0000256" key="7">
    <source>
        <dbReference type="ARBA" id="ARBA00022989"/>
    </source>
</evidence>
<sequence>MFTLKVSEGVKYDEKFRLPVARDGDLGQNAEVSYSIAAIQGRAPNSKIWQSASEGKEIFLVESELQPLSLGINGCLDREEIEVYKILIEAEDKATIADLRKTGTLTLTLVVTDVNDVSPTFKHPNLTVDVVENSVNGTVICTISAQDYDSGVNGRIRYSISQHQSDYPFHVDAETGLLTVAGTIDREREDLYRVTIEATDCGSPPRTSALPVYVRVLDTNDNVPNITISSIMIRSTTFSFPATEEAVVLHVSESLPVGSSVANISVTDPDSIENTTILCYASQNTFALYPTSYWSYSLRLAKSLDYETVRYLQMKISCEDSGSPYSLTSDIAVNVIVVNENDNAPVFQDPLVIPPAWLVNNTDIAQFSALLDNKTEENLSKLVEDSIVFLPKSFPLGEVFLRFQATDEDFNDEYEGEDNMVQYALNIYKEQAFQSEPHSLSPFPPNKASLFSFSESTGELFLTSAPNLDGTIFVYEVEIVAQDTTATPLSTKKNFAIIVAENNFNAPIIRIFNFALANSLSPYQIFDQEQNSSIEEVPFYIPRQSQSNSVIGQVVGSDSDSGQAGRVSYKLTFHQFSCINVSINNSTGLVTLVSLNASLSSECQLRAVLNVTDNGFPRRHSHLRISFQLFDANGLSPRIYVNGSIVPANRTENNVSVWYFESTLPQIGEPLFRIDTTTLPGLIEPTYKMKLCASSSENFYPLPVGFSIEEKTGTFYITDSISKSTSNLVYIALSNRFWPSLPPSVYKTEVEISESENTMVRIVPVKSIDCQFHDIVEIDQRGVRRNFTIFCISTLSGASFLCVLIVVLVVLLKKTGGKPPQITSMGKAFKKKSRHTLFNQNPFQKRLGEVKETIKVEEQCDTCLYNSKSVILQCFNHLAMHL</sequence>
<keyword evidence="10" id="KW-0325">Glycoprotein</keyword>
<protein>
    <submittedName>
        <fullName evidence="16">Protocadherin Fat 4</fullName>
    </submittedName>
</protein>
<dbReference type="PANTHER" id="PTHR24028:SF146">
    <property type="entry name" value="CADHERIN 96CB, ISOFORM D-RELATED"/>
    <property type="match status" value="1"/>
</dbReference>
<proteinExistence type="predicted"/>
<dbReference type="Proteomes" id="UP000274429">
    <property type="component" value="Unassembled WGS sequence"/>
</dbReference>
<comment type="subcellular location">
    <subcellularLocation>
        <location evidence="1">Membrane</location>
        <topology evidence="1">Single-pass membrane protein</topology>
    </subcellularLocation>
</comment>
<dbReference type="PROSITE" id="PS50268">
    <property type="entry name" value="CADHERIN_2"/>
    <property type="match status" value="5"/>
</dbReference>
<reference evidence="14 15" key="2">
    <citation type="submission" date="2018-11" db="EMBL/GenBank/DDBJ databases">
        <authorList>
            <consortium name="Pathogen Informatics"/>
        </authorList>
    </citation>
    <scope>NUCLEOTIDE SEQUENCE [LARGE SCALE GENOMIC DNA]</scope>
</reference>
<accession>A0A0R3X3D8</accession>
<evidence type="ECO:0000256" key="12">
    <source>
        <dbReference type="SAM" id="Phobius"/>
    </source>
</evidence>
<dbReference type="STRING" id="6205.A0A0R3X3D8"/>
<evidence type="ECO:0000313" key="14">
    <source>
        <dbReference type="EMBL" id="VDM32305.1"/>
    </source>
</evidence>
<keyword evidence="7 12" id="KW-1133">Transmembrane helix</keyword>
<dbReference type="InterPro" id="IPR050174">
    <property type="entry name" value="Protocadherin/Cadherin-CA"/>
</dbReference>
<evidence type="ECO:0000259" key="13">
    <source>
        <dbReference type="PROSITE" id="PS50268"/>
    </source>
</evidence>
<evidence type="ECO:0000256" key="10">
    <source>
        <dbReference type="ARBA" id="ARBA00023180"/>
    </source>
</evidence>
<feature type="domain" description="Cadherin" evidence="13">
    <location>
        <begin position="122"/>
        <end position="226"/>
    </location>
</feature>
<evidence type="ECO:0000256" key="3">
    <source>
        <dbReference type="ARBA" id="ARBA00022692"/>
    </source>
</evidence>
<evidence type="ECO:0000313" key="15">
    <source>
        <dbReference type="Proteomes" id="UP000274429"/>
    </source>
</evidence>
<dbReference type="PANTHER" id="PTHR24028">
    <property type="entry name" value="CADHERIN-87A"/>
    <property type="match status" value="1"/>
</dbReference>
<evidence type="ECO:0000256" key="4">
    <source>
        <dbReference type="ARBA" id="ARBA00022737"/>
    </source>
</evidence>
<dbReference type="SUPFAM" id="SSF49313">
    <property type="entry name" value="Cadherin-like"/>
    <property type="match status" value="5"/>
</dbReference>
<dbReference type="GO" id="GO:0005886">
    <property type="term" value="C:plasma membrane"/>
    <property type="evidence" value="ECO:0007669"/>
    <property type="project" value="InterPro"/>
</dbReference>
<dbReference type="EMBL" id="UYWX01020410">
    <property type="protein sequence ID" value="VDM32305.1"/>
    <property type="molecule type" value="Genomic_DNA"/>
</dbReference>
<dbReference type="PRINTS" id="PR00205">
    <property type="entry name" value="CADHERIN"/>
</dbReference>
<feature type="domain" description="Cadherin" evidence="13">
    <location>
        <begin position="21"/>
        <end position="121"/>
    </location>
</feature>
<organism evidence="16">
    <name type="scientific">Hydatigena taeniaeformis</name>
    <name type="common">Feline tapeworm</name>
    <name type="synonym">Taenia taeniaeformis</name>
    <dbReference type="NCBI Taxonomy" id="6205"/>
    <lineage>
        <taxon>Eukaryota</taxon>
        <taxon>Metazoa</taxon>
        <taxon>Spiralia</taxon>
        <taxon>Lophotrochozoa</taxon>
        <taxon>Platyhelminthes</taxon>
        <taxon>Cestoda</taxon>
        <taxon>Eucestoda</taxon>
        <taxon>Cyclophyllidea</taxon>
        <taxon>Taeniidae</taxon>
        <taxon>Hydatigera</taxon>
    </lineage>
</organism>
<dbReference type="AlphaFoldDB" id="A0A0R3X3D8"/>
<keyword evidence="5 11" id="KW-0106">Calcium</keyword>
<keyword evidence="8 12" id="KW-0472">Membrane</keyword>
<dbReference type="PROSITE" id="PS00232">
    <property type="entry name" value="CADHERIN_1"/>
    <property type="match status" value="1"/>
</dbReference>
<evidence type="ECO:0000256" key="9">
    <source>
        <dbReference type="ARBA" id="ARBA00023157"/>
    </source>
</evidence>
<feature type="domain" description="Cadherin" evidence="13">
    <location>
        <begin position="390"/>
        <end position="509"/>
    </location>
</feature>
<keyword evidence="2" id="KW-0245">EGF-like domain</keyword>
<evidence type="ECO:0000256" key="6">
    <source>
        <dbReference type="ARBA" id="ARBA00022889"/>
    </source>
</evidence>
<evidence type="ECO:0000256" key="1">
    <source>
        <dbReference type="ARBA" id="ARBA00004167"/>
    </source>
</evidence>
<dbReference type="WBParaSite" id="TTAC_0000785601-mRNA-1">
    <property type="protein sequence ID" value="TTAC_0000785601-mRNA-1"/>
    <property type="gene ID" value="TTAC_0000785601"/>
</dbReference>
<keyword evidence="4" id="KW-0677">Repeat</keyword>
<dbReference type="SMART" id="SM00112">
    <property type="entry name" value="CA"/>
    <property type="match status" value="5"/>
</dbReference>
<dbReference type="CDD" id="cd11304">
    <property type="entry name" value="Cadherin_repeat"/>
    <property type="match status" value="5"/>
</dbReference>
<dbReference type="OrthoDB" id="6284287at2759"/>
<dbReference type="InterPro" id="IPR002126">
    <property type="entry name" value="Cadherin-like_dom"/>
</dbReference>